<dbReference type="STRING" id="1051616.A0A3M9YB11"/>
<feature type="compositionally biased region" description="Basic and acidic residues" evidence="1">
    <location>
        <begin position="183"/>
        <end position="192"/>
    </location>
</feature>
<feature type="compositionally biased region" description="Low complexity" evidence="1">
    <location>
        <begin position="327"/>
        <end position="341"/>
    </location>
</feature>
<protein>
    <submittedName>
        <fullName evidence="2">Uncharacterized protein</fullName>
    </submittedName>
</protein>
<feature type="compositionally biased region" description="Polar residues" evidence="1">
    <location>
        <begin position="707"/>
        <end position="721"/>
    </location>
</feature>
<feature type="compositionally biased region" description="Low complexity" evidence="1">
    <location>
        <begin position="87"/>
        <end position="99"/>
    </location>
</feature>
<feature type="compositionally biased region" description="Polar residues" evidence="1">
    <location>
        <begin position="144"/>
        <end position="159"/>
    </location>
</feature>
<reference evidence="2 3" key="1">
    <citation type="submission" date="2018-10" db="EMBL/GenBank/DDBJ databases">
        <title>Genome sequence of Verticillium nonalfalfae VnAa140.</title>
        <authorList>
            <person name="Stajich J.E."/>
            <person name="Kasson M.T."/>
        </authorList>
    </citation>
    <scope>NUCLEOTIDE SEQUENCE [LARGE SCALE GENOMIC DNA]</scope>
    <source>
        <strain evidence="2 3">VnAa140</strain>
    </source>
</reference>
<feature type="compositionally biased region" description="Polar residues" evidence="1">
    <location>
        <begin position="284"/>
        <end position="303"/>
    </location>
</feature>
<organism evidence="2 3">
    <name type="scientific">Verticillium nonalfalfae</name>
    <dbReference type="NCBI Taxonomy" id="1051616"/>
    <lineage>
        <taxon>Eukaryota</taxon>
        <taxon>Fungi</taxon>
        <taxon>Dikarya</taxon>
        <taxon>Ascomycota</taxon>
        <taxon>Pezizomycotina</taxon>
        <taxon>Sordariomycetes</taxon>
        <taxon>Hypocreomycetidae</taxon>
        <taxon>Glomerellales</taxon>
        <taxon>Plectosphaerellaceae</taxon>
        <taxon>Verticillium</taxon>
    </lineage>
</organism>
<feature type="region of interest" description="Disordered" evidence="1">
    <location>
        <begin position="689"/>
        <end position="734"/>
    </location>
</feature>
<dbReference type="Proteomes" id="UP000267145">
    <property type="component" value="Unassembled WGS sequence"/>
</dbReference>
<dbReference type="EMBL" id="RBVV01000039">
    <property type="protein sequence ID" value="RNJ57481.1"/>
    <property type="molecule type" value="Genomic_DNA"/>
</dbReference>
<accession>A0A3M9YB11</accession>
<comment type="caution">
    <text evidence="2">The sequence shown here is derived from an EMBL/GenBank/DDBJ whole genome shotgun (WGS) entry which is preliminary data.</text>
</comment>
<dbReference type="AlphaFoldDB" id="A0A3M9YB11"/>
<proteinExistence type="predicted"/>
<feature type="compositionally biased region" description="Basic and acidic residues" evidence="1">
    <location>
        <begin position="231"/>
        <end position="244"/>
    </location>
</feature>
<feature type="compositionally biased region" description="Basic and acidic residues" evidence="1">
    <location>
        <begin position="204"/>
        <end position="215"/>
    </location>
</feature>
<dbReference type="GeneID" id="39609518"/>
<keyword evidence="3" id="KW-1185">Reference proteome</keyword>
<evidence type="ECO:0000313" key="2">
    <source>
        <dbReference type="EMBL" id="RNJ57481.1"/>
    </source>
</evidence>
<evidence type="ECO:0000313" key="3">
    <source>
        <dbReference type="Proteomes" id="UP000267145"/>
    </source>
</evidence>
<feature type="compositionally biased region" description="Polar residues" evidence="1">
    <location>
        <begin position="168"/>
        <end position="181"/>
    </location>
</feature>
<sequence length="734" mass="78086">MLRAEPSAGDRGRSRFSKALPTPPSAPDASRPVDTTRPPSKQLPSVPLLPKLLARKPVRKPVLPTAAPLLEKPSPMSHSQPEPRHPPSSQLSPSQSARSTLPPPPPPMSIPRRPVVPAKTDATASLSTKTAPPTAEAPPASPTDSIGSLLSAYSRSSAGESIIRSSDGAGSQRYSAVTMSPQEEVRGGRKDGLTPLPSVPQEYEVPRGRLQESSRDLVLGKGLPSQPSVVDEGRKPFPPRKDSARAPTAGGPTTIVASSPQRDQLWRRRSGKSDRDIQMPELKLTNSHGSTAASQFPSHTSNAPEVPNKGPATNPLSHASHAKSHSHASAPAPVPAPASVAGTEHAYSHGDKTNVTPNSDDMGNEASKLKIKLSHLNLRDQRSVGSQQQGHGGLVSMSDSALDQVPRLPTPEYQTQDIRTPLVDGIVSPLSPAPSPHPPSEEQQAGPKPQAKPSIQRKAIGGRDLHSTKSLPQIRTEGPGITNAEPFPPTLSTPIIAQGAIASPSSAHAAASGQPQPQPQPQPQQGFRPRTSSRSQQQRPAGLPLGPPALREKRSQALSLRSPHPGMQPSPESRTFPELRVEDLPPPNAAALRFPATVMTSAPAGTVFPALPIRPSMVDCHQKHRFINRSRQKNYAVACQTCHKADREDRWKCAACELRMCDGCFHFMNNNGRDLNKLTDYLEAHPGDMAAPPTPVAMQHPARPGTGMSNYGSRPGTSMSQHGPRPGTAMSQRA</sequence>
<feature type="compositionally biased region" description="Low complexity" evidence="1">
    <location>
        <begin position="523"/>
        <end position="544"/>
    </location>
</feature>
<gene>
    <name evidence="2" type="ORF">D7B24_005829</name>
</gene>
<evidence type="ECO:0000256" key="1">
    <source>
        <dbReference type="SAM" id="MobiDB-lite"/>
    </source>
</evidence>
<feature type="region of interest" description="Disordered" evidence="1">
    <location>
        <begin position="1"/>
        <end position="577"/>
    </location>
</feature>
<name>A0A3M9YB11_9PEZI</name>
<dbReference type="RefSeq" id="XP_028495639.1">
    <property type="nucleotide sequence ID" value="XM_028639974.1"/>
</dbReference>
<feature type="compositionally biased region" description="Low complexity" evidence="1">
    <location>
        <begin position="499"/>
        <end position="515"/>
    </location>
</feature>